<dbReference type="Gene3D" id="3.20.20.450">
    <property type="entry name" value="EAL domain"/>
    <property type="match status" value="1"/>
</dbReference>
<evidence type="ECO:0000259" key="4">
    <source>
        <dbReference type="PROSITE" id="PS50887"/>
    </source>
</evidence>
<evidence type="ECO:0000259" key="2">
    <source>
        <dbReference type="PROSITE" id="PS50113"/>
    </source>
</evidence>
<feature type="domain" description="EAL" evidence="3">
    <location>
        <begin position="1054"/>
        <end position="1308"/>
    </location>
</feature>
<dbReference type="InterPro" id="IPR035965">
    <property type="entry name" value="PAS-like_dom_sf"/>
</dbReference>
<dbReference type="Pfam" id="PF00990">
    <property type="entry name" value="GGDEF"/>
    <property type="match status" value="1"/>
</dbReference>
<dbReference type="Pfam" id="PF00989">
    <property type="entry name" value="PAS"/>
    <property type="match status" value="1"/>
</dbReference>
<dbReference type="Pfam" id="PF08448">
    <property type="entry name" value="PAS_4"/>
    <property type="match status" value="1"/>
</dbReference>
<dbReference type="CDD" id="cd01948">
    <property type="entry name" value="EAL"/>
    <property type="match status" value="1"/>
</dbReference>
<dbReference type="InterPro" id="IPR035919">
    <property type="entry name" value="EAL_sf"/>
</dbReference>
<dbReference type="SUPFAM" id="SSF55785">
    <property type="entry name" value="PYP-like sensor domain (PAS domain)"/>
    <property type="match status" value="6"/>
</dbReference>
<dbReference type="SMART" id="SM00086">
    <property type="entry name" value="PAC"/>
    <property type="match status" value="5"/>
</dbReference>
<feature type="domain" description="PAS" evidence="1">
    <location>
        <begin position="354"/>
        <end position="425"/>
    </location>
</feature>
<evidence type="ECO:0000313" key="6">
    <source>
        <dbReference type="Proteomes" id="UP000600449"/>
    </source>
</evidence>
<dbReference type="InterPro" id="IPR043128">
    <property type="entry name" value="Rev_trsase/Diguanyl_cyclase"/>
</dbReference>
<feature type="domain" description="PAS" evidence="1">
    <location>
        <begin position="631"/>
        <end position="660"/>
    </location>
</feature>
<dbReference type="Proteomes" id="UP000600449">
    <property type="component" value="Unassembled WGS sequence"/>
</dbReference>
<dbReference type="SUPFAM" id="SSF55073">
    <property type="entry name" value="Nucleotide cyclase"/>
    <property type="match status" value="1"/>
</dbReference>
<dbReference type="InterPro" id="IPR000700">
    <property type="entry name" value="PAS-assoc_C"/>
</dbReference>
<dbReference type="PROSITE" id="PS50112">
    <property type="entry name" value="PAS"/>
    <property type="match status" value="3"/>
</dbReference>
<accession>A0A917Q4X3</accession>
<dbReference type="InterPro" id="IPR000014">
    <property type="entry name" value="PAS"/>
</dbReference>
<dbReference type="PANTHER" id="PTHR44757:SF2">
    <property type="entry name" value="BIOFILM ARCHITECTURE MAINTENANCE PROTEIN MBAA"/>
    <property type="match status" value="1"/>
</dbReference>
<dbReference type="InterPro" id="IPR000160">
    <property type="entry name" value="GGDEF_dom"/>
</dbReference>
<dbReference type="SUPFAM" id="SSF141868">
    <property type="entry name" value="EAL domain-like"/>
    <property type="match status" value="1"/>
</dbReference>
<evidence type="ECO:0000259" key="3">
    <source>
        <dbReference type="PROSITE" id="PS50883"/>
    </source>
</evidence>
<dbReference type="FunFam" id="3.30.70.270:FF:000001">
    <property type="entry name" value="Diguanylate cyclase domain protein"/>
    <property type="match status" value="1"/>
</dbReference>
<dbReference type="NCBIfam" id="TIGR00229">
    <property type="entry name" value="sensory_box"/>
    <property type="match status" value="5"/>
</dbReference>
<evidence type="ECO:0008006" key="7">
    <source>
        <dbReference type="Google" id="ProtNLM"/>
    </source>
</evidence>
<feature type="domain" description="PAC" evidence="2">
    <location>
        <begin position="305"/>
        <end position="357"/>
    </location>
</feature>
<proteinExistence type="predicted"/>
<evidence type="ECO:0000313" key="5">
    <source>
        <dbReference type="EMBL" id="GGK22934.1"/>
    </source>
</evidence>
<organism evidence="5 6">
    <name type="scientific">Salinarimonas ramus</name>
    <dbReference type="NCBI Taxonomy" id="690164"/>
    <lineage>
        <taxon>Bacteria</taxon>
        <taxon>Pseudomonadati</taxon>
        <taxon>Pseudomonadota</taxon>
        <taxon>Alphaproteobacteria</taxon>
        <taxon>Hyphomicrobiales</taxon>
        <taxon>Salinarimonadaceae</taxon>
        <taxon>Salinarimonas</taxon>
    </lineage>
</organism>
<protein>
    <recommendedName>
        <fullName evidence="7">PAS domain S-box-containing protein/diguanylate cyclase (GGDEF) domain-containing protein</fullName>
    </recommendedName>
</protein>
<feature type="domain" description="GGDEF" evidence="4">
    <location>
        <begin position="912"/>
        <end position="1045"/>
    </location>
</feature>
<dbReference type="Pfam" id="PF13426">
    <property type="entry name" value="PAS_9"/>
    <property type="match status" value="2"/>
</dbReference>
<dbReference type="PANTHER" id="PTHR44757">
    <property type="entry name" value="DIGUANYLATE CYCLASE DGCP"/>
    <property type="match status" value="1"/>
</dbReference>
<dbReference type="Gene3D" id="3.30.70.270">
    <property type="match status" value="1"/>
</dbReference>
<dbReference type="CDD" id="cd01949">
    <property type="entry name" value="GGDEF"/>
    <property type="match status" value="1"/>
</dbReference>
<dbReference type="InterPro" id="IPR013767">
    <property type="entry name" value="PAS_fold"/>
</dbReference>
<dbReference type="InterPro" id="IPR013656">
    <property type="entry name" value="PAS_4"/>
</dbReference>
<dbReference type="EMBL" id="BMMF01000002">
    <property type="protein sequence ID" value="GGK22934.1"/>
    <property type="molecule type" value="Genomic_DNA"/>
</dbReference>
<dbReference type="InterPro" id="IPR001633">
    <property type="entry name" value="EAL_dom"/>
</dbReference>
<dbReference type="SMART" id="SM00267">
    <property type="entry name" value="GGDEF"/>
    <property type="match status" value="1"/>
</dbReference>
<dbReference type="Pfam" id="PF12860">
    <property type="entry name" value="PAS_7"/>
    <property type="match status" value="1"/>
</dbReference>
<dbReference type="RefSeq" id="WP_188909653.1">
    <property type="nucleotide sequence ID" value="NZ_BMMF01000002.1"/>
</dbReference>
<dbReference type="InterPro" id="IPR029787">
    <property type="entry name" value="Nucleotide_cyclase"/>
</dbReference>
<dbReference type="CDD" id="cd00130">
    <property type="entry name" value="PAS"/>
    <property type="match status" value="3"/>
</dbReference>
<name>A0A917Q4X3_9HYPH</name>
<sequence length="1318" mass="145670">MTEHNPATALPSEMRLVARLVGLARAVTGAAGVLVRDADGRIVAQDGDIDHDDAYDVIAGNGADAVTLQVFAPRPLDDATRAQLDDIAVSLADALEASRARSAAAAAHAGWRARTLAALDSLPHPFWTMDAEGRYELQNRLDREAFGDLVGKRPAETGLDPEMAEIWREWHRRTLCGETVSFAMTKAREDGRRIATETTMAPIIVDGLPRGLVGISLDQTERVEAETALLDTEQRLRDFLATSSDWVWETDGEHRFTMMRDEGGKAGLASARVLGRTRWDIADSSLDDPLWRAHKADLDAHRPFRHLVYRRPRMDGVVGYTEVNGDPVFDAGGTFLGYRGTAREVTEREIVRERLRRLTLVAELTKNAVILVGSDHRIHWVNPAFEEMTGYTLAEAIGHRPGDLLKTEEGTPGAMKAMHAALDAGRGVRMQILNRTKSGRQYWVDADVQPVRGETGEIEGFVGIETDVTDEIASRKRLESLVENVACAIVMQDEQGHVVDCNAEAEALLGLSRDEMLGRTSRDPRWRAIREDGSDLPGDEHPSMVALATNTSVRDQVIGVHRPDGTLRWIKVNARVLEPLGDEGRTVVSSFADVTAERDHHARITEAHEETMRALAELGAYKAALDQHSIVAVTDREGRITYVNDLFCRISGYERDELVGMTDRVLKSDAHDRAFFAGMWRTISDGRSWRGEICNRAKDGSLFWVDTTIVPMRDADGAIESFVSIRYDITERKRAEAAALEEMIKRAEAEGLLRDILDSIPDAVAAFDESDRLVLFNQAFKHFYAISAPAIRVGARFEELLRYGVEHGQWRDIGETPEQRAAWVDERLRLHRERPDQRVVQALGDGRWLQVSERRSDSGYTVGVRTDITSLKEAEAVIKRHAEQDALTGLANRAVVTQRLRELIDSRRGCDGMGAVVLLDLDHFKDINDTLGHDAGDALLREVARRLSGAVRASDVVARLGGDEFALVLPGFTDENDAHRVIAAIHRGLRQEITIAGRQFRPSASIGVTLYPQDGETPADLFKNADIALYQAKARGRDTWCFFDPALRNRLERRQEIAHALRTAIADGDLEIALQPQSRTRDGQHAGFEALVRWRRDGEMVSPAEFVQVAEETGLIQPLGRCVLGKALETVRVLLDRGLEPGQVAVNVAAAQLKDESFVGEVERLLARWDLPPSRLEIEVTENVLLDRGSDKVAETLAGLHALGVTIALDDFGTGYASLSHLKRFPVDRLKIDQSFVRDIGSDPEDAAIARTIVNLAHSLGMDVVAEGIETRAQLDFLRLHGCDIAQGYFISRPLLGLEAVAGYLAAAPGARLRTAEA</sequence>
<dbReference type="InterPro" id="IPR052155">
    <property type="entry name" value="Biofilm_reg_signaling"/>
</dbReference>
<dbReference type="Gene3D" id="3.30.450.20">
    <property type="entry name" value="PAS domain"/>
    <property type="match status" value="6"/>
</dbReference>
<feature type="domain" description="PAS" evidence="1">
    <location>
        <begin position="474"/>
        <end position="520"/>
    </location>
</feature>
<dbReference type="PROSITE" id="PS50113">
    <property type="entry name" value="PAC"/>
    <property type="match status" value="3"/>
</dbReference>
<dbReference type="GO" id="GO:0003824">
    <property type="term" value="F:catalytic activity"/>
    <property type="evidence" value="ECO:0007669"/>
    <property type="project" value="UniProtKB-ARBA"/>
</dbReference>
<dbReference type="InterPro" id="IPR001610">
    <property type="entry name" value="PAC"/>
</dbReference>
<comment type="caution">
    <text evidence="5">The sequence shown here is derived from an EMBL/GenBank/DDBJ whole genome shotgun (WGS) entry which is preliminary data.</text>
</comment>
<dbReference type="GO" id="GO:0006355">
    <property type="term" value="P:regulation of DNA-templated transcription"/>
    <property type="evidence" value="ECO:0007669"/>
    <property type="project" value="InterPro"/>
</dbReference>
<dbReference type="PROSITE" id="PS50883">
    <property type="entry name" value="EAL"/>
    <property type="match status" value="1"/>
</dbReference>
<dbReference type="SMART" id="SM00052">
    <property type="entry name" value="EAL"/>
    <property type="match status" value="1"/>
</dbReference>
<reference evidence="5 6" key="1">
    <citation type="journal article" date="2014" name="Int. J. Syst. Evol. Microbiol.">
        <title>Complete genome sequence of Corynebacterium casei LMG S-19264T (=DSM 44701T), isolated from a smear-ripened cheese.</title>
        <authorList>
            <consortium name="US DOE Joint Genome Institute (JGI-PGF)"/>
            <person name="Walter F."/>
            <person name="Albersmeier A."/>
            <person name="Kalinowski J."/>
            <person name="Ruckert C."/>
        </authorList>
    </citation>
    <scope>NUCLEOTIDE SEQUENCE [LARGE SCALE GENOMIC DNA]</scope>
    <source>
        <strain evidence="5 6">CGMCC 1.9161</strain>
    </source>
</reference>
<feature type="domain" description="PAC" evidence="2">
    <location>
        <begin position="687"/>
        <end position="741"/>
    </location>
</feature>
<dbReference type="Pfam" id="PF00563">
    <property type="entry name" value="EAL"/>
    <property type="match status" value="1"/>
</dbReference>
<keyword evidence="6" id="KW-1185">Reference proteome</keyword>
<gene>
    <name evidence="5" type="ORF">GCM10011322_07120</name>
</gene>
<feature type="domain" description="PAC" evidence="2">
    <location>
        <begin position="426"/>
        <end position="480"/>
    </location>
</feature>
<dbReference type="PROSITE" id="PS50887">
    <property type="entry name" value="GGDEF"/>
    <property type="match status" value="1"/>
</dbReference>
<evidence type="ECO:0000259" key="1">
    <source>
        <dbReference type="PROSITE" id="PS50112"/>
    </source>
</evidence>
<dbReference type="NCBIfam" id="TIGR00254">
    <property type="entry name" value="GGDEF"/>
    <property type="match status" value="1"/>
</dbReference>
<dbReference type="SMART" id="SM00091">
    <property type="entry name" value="PAS"/>
    <property type="match status" value="6"/>
</dbReference>